<sequence>MCTSCTCGATLARSRSRATCVATTSRRRPR</sequence>
<reference evidence="1 2" key="1">
    <citation type="submission" date="2024-04" db="EMBL/GenBank/DDBJ databases">
        <authorList>
            <person name="Rising A."/>
            <person name="Reimegard J."/>
            <person name="Sonavane S."/>
            <person name="Akerstrom W."/>
            <person name="Nylinder S."/>
            <person name="Hedman E."/>
            <person name="Kallberg Y."/>
        </authorList>
    </citation>
    <scope>NUCLEOTIDE SEQUENCE [LARGE SCALE GENOMIC DNA]</scope>
</reference>
<accession>A0AAV2ACS0</accession>
<gene>
    <name evidence="1" type="ORF">LARSCL_LOCUS11760</name>
</gene>
<evidence type="ECO:0000313" key="1">
    <source>
        <dbReference type="EMBL" id="CAL1281758.1"/>
    </source>
</evidence>
<proteinExistence type="predicted"/>
<keyword evidence="2" id="KW-1185">Reference proteome</keyword>
<organism evidence="1 2">
    <name type="scientific">Larinioides sclopetarius</name>
    <dbReference type="NCBI Taxonomy" id="280406"/>
    <lineage>
        <taxon>Eukaryota</taxon>
        <taxon>Metazoa</taxon>
        <taxon>Ecdysozoa</taxon>
        <taxon>Arthropoda</taxon>
        <taxon>Chelicerata</taxon>
        <taxon>Arachnida</taxon>
        <taxon>Araneae</taxon>
        <taxon>Araneomorphae</taxon>
        <taxon>Entelegynae</taxon>
        <taxon>Araneoidea</taxon>
        <taxon>Araneidae</taxon>
        <taxon>Larinioides</taxon>
    </lineage>
</organism>
<dbReference type="Proteomes" id="UP001497382">
    <property type="component" value="Unassembled WGS sequence"/>
</dbReference>
<name>A0AAV2ACS0_9ARAC</name>
<comment type="caution">
    <text evidence="1">The sequence shown here is derived from an EMBL/GenBank/DDBJ whole genome shotgun (WGS) entry which is preliminary data.</text>
</comment>
<dbReference type="AlphaFoldDB" id="A0AAV2ACS0"/>
<evidence type="ECO:0000313" key="2">
    <source>
        <dbReference type="Proteomes" id="UP001497382"/>
    </source>
</evidence>
<protein>
    <submittedName>
        <fullName evidence="1">Uncharacterized protein</fullName>
    </submittedName>
</protein>
<dbReference type="EMBL" id="CAXIEN010000149">
    <property type="protein sequence ID" value="CAL1281758.1"/>
    <property type="molecule type" value="Genomic_DNA"/>
</dbReference>